<evidence type="ECO:0000313" key="3">
    <source>
        <dbReference type="EMBL" id="VYS77038.1"/>
    </source>
</evidence>
<feature type="region of interest" description="Disordered" evidence="1">
    <location>
        <begin position="267"/>
        <end position="289"/>
    </location>
</feature>
<dbReference type="AlphaFoldDB" id="A0A6N2R8Z3"/>
<feature type="compositionally biased region" description="Acidic residues" evidence="1">
    <location>
        <begin position="267"/>
        <end position="288"/>
    </location>
</feature>
<dbReference type="InterPro" id="IPR025641">
    <property type="entry name" value="DUF4340"/>
</dbReference>
<proteinExistence type="predicted"/>
<dbReference type="EMBL" id="CACRSY010000004">
    <property type="protein sequence ID" value="VYS77038.1"/>
    <property type="molecule type" value="Genomic_DNA"/>
</dbReference>
<dbReference type="RefSeq" id="WP_156341817.1">
    <property type="nucleotide sequence ID" value="NZ_CACRSY010000004.1"/>
</dbReference>
<gene>
    <name evidence="3" type="ORF">BHLFYP23_01518</name>
</gene>
<protein>
    <recommendedName>
        <fullName evidence="2">DUF4340 domain-containing protein</fullName>
    </recommendedName>
</protein>
<accession>A0A6N2R8Z3</accession>
<name>A0A6N2R8Z3_BLAHA</name>
<dbReference type="Pfam" id="PF14238">
    <property type="entry name" value="DUF4340"/>
    <property type="match status" value="2"/>
</dbReference>
<evidence type="ECO:0000259" key="2">
    <source>
        <dbReference type="Pfam" id="PF14238"/>
    </source>
</evidence>
<sequence length="480" mass="54262">MKNKKGLIAGIVILLVLLGVYIGLKVAGPKEEEEQTEEKEITAFEINTEDIAQVSIENNGVLYTFVKEEETWKYTEDENFPLNQAVVSNLVSGITAVNAQRELKDIENPEDYGLSEPKLKVTVTDKENTQTVLNFGDDNEAVSGAYMSIGNNEKIYLVNSSVKTDLQFEKNDLAEMEELPQIAVGNIQKVEISSENGVKTLQEEEAGGLWNLYKEDGSQVSVDTAKVNDYMNHFSGLNWVDFVSYDVSDLAAYGLDNPKKITVFYEEEQESKETSEETDTEEEEEEEPVMAQKEFVLLVGNADENGNYYVKTADSSYIYTMAASTVDEMMNLASDELVSSLVTDYSLADLDKVTIERTGGTYVLTREETEVKKGDSEETTTETKYYLNDEEIQYEEISDFYSKVSGLEWQSMTEGQNGENAEITITFEKEGGIQDKVAYYSYDENFYLVTKTDGSQMLVNKMKVREMIEAFDRMIENWKK</sequence>
<evidence type="ECO:0000256" key="1">
    <source>
        <dbReference type="SAM" id="MobiDB-lite"/>
    </source>
</evidence>
<organism evidence="3">
    <name type="scientific">Blautia hansenii</name>
    <name type="common">Ruminococcus hansenii</name>
    <dbReference type="NCBI Taxonomy" id="1322"/>
    <lineage>
        <taxon>Bacteria</taxon>
        <taxon>Bacillati</taxon>
        <taxon>Bacillota</taxon>
        <taxon>Clostridia</taxon>
        <taxon>Lachnospirales</taxon>
        <taxon>Lachnospiraceae</taxon>
        <taxon>Blautia</taxon>
    </lineage>
</organism>
<feature type="domain" description="DUF4340" evidence="2">
    <location>
        <begin position="72"/>
        <end position="258"/>
    </location>
</feature>
<feature type="domain" description="DUF4340" evidence="2">
    <location>
        <begin position="294"/>
        <end position="416"/>
    </location>
</feature>
<reference evidence="3" key="1">
    <citation type="submission" date="2019-11" db="EMBL/GenBank/DDBJ databases">
        <authorList>
            <person name="Feng L."/>
        </authorList>
    </citation>
    <scope>NUCLEOTIDE SEQUENCE</scope>
    <source>
        <strain evidence="3">BhanseniiLFYP23</strain>
    </source>
</reference>